<dbReference type="STRING" id="930118.SAMN05216429_110124"/>
<dbReference type="Pfam" id="PF06429">
    <property type="entry name" value="Flg_bbr_C"/>
    <property type="match status" value="1"/>
</dbReference>
<dbReference type="InterPro" id="IPR020013">
    <property type="entry name" value="Flagellar_FlgE/F/G"/>
</dbReference>
<protein>
    <recommendedName>
        <fullName evidence="5 6">Flagellar basal-body rod protein FlgF</fullName>
    </recommendedName>
</protein>
<organism evidence="11 12">
    <name type="scientific">Marinobacter persicus</name>
    <dbReference type="NCBI Taxonomy" id="930118"/>
    <lineage>
        <taxon>Bacteria</taxon>
        <taxon>Pseudomonadati</taxon>
        <taxon>Pseudomonadota</taxon>
        <taxon>Gammaproteobacteria</taxon>
        <taxon>Pseudomonadales</taxon>
        <taxon>Marinobacteraceae</taxon>
        <taxon>Marinobacter</taxon>
    </lineage>
</organism>
<keyword evidence="11" id="KW-0969">Cilium</keyword>
<dbReference type="AlphaFoldDB" id="A0A2S6G7P7"/>
<dbReference type="OrthoDB" id="9804559at2"/>
<evidence type="ECO:0000256" key="3">
    <source>
        <dbReference type="ARBA" id="ARBA00023143"/>
    </source>
</evidence>
<feature type="domain" description="Flagellar hook protein FlgE/F/G-like D1" evidence="9">
    <location>
        <begin position="82"/>
        <end position="146"/>
    </location>
</feature>
<comment type="similarity">
    <text evidence="2 6">Belongs to the flagella basal body rod proteins family.</text>
</comment>
<dbReference type="PANTHER" id="PTHR30435">
    <property type="entry name" value="FLAGELLAR PROTEIN"/>
    <property type="match status" value="1"/>
</dbReference>
<evidence type="ECO:0000313" key="13">
    <source>
        <dbReference type="Proteomes" id="UP000239648"/>
    </source>
</evidence>
<dbReference type="NCBIfam" id="TIGR03506">
    <property type="entry name" value="FlgEFG_subfam"/>
    <property type="match status" value="1"/>
</dbReference>
<dbReference type="InterPro" id="IPR037925">
    <property type="entry name" value="FlgE/F/G-like"/>
</dbReference>
<reference evidence="10 13" key="1">
    <citation type="submission" date="2018-02" db="EMBL/GenBank/DDBJ databases">
        <title>Deep subsurface shale carbon reservoir microbial communities from Ohio and West Virginia, USA.</title>
        <authorList>
            <person name="Wrighton K."/>
        </authorList>
    </citation>
    <scope>NUCLEOTIDE SEQUENCE [LARGE SCALE GENOMIC DNA]</scope>
    <source>
        <strain evidence="10 13">UTICA-S1B6</strain>
    </source>
</reference>
<comment type="caution">
    <text evidence="11">The sequence shown here is derived from an EMBL/GenBank/DDBJ whole genome shotgun (WGS) entry which is preliminary data.</text>
</comment>
<comment type="subunit">
    <text evidence="4 6">The basal body constitutes a major portion of the flagellar organelle and consists of five rings (E,L,P,S, and M) mounted on a central rod. The rod consists of about 26 subunits of FlgG in the distal portion, and FlgB, FlgC and FlgF are thought to build up the proximal portion of the rod with about 6 subunits each.</text>
</comment>
<dbReference type="SUPFAM" id="SSF117143">
    <property type="entry name" value="Flagellar hook protein flgE"/>
    <property type="match status" value="1"/>
</dbReference>
<evidence type="ECO:0000259" key="7">
    <source>
        <dbReference type="Pfam" id="PF00460"/>
    </source>
</evidence>
<name>A0A2S6G7P7_9GAMM</name>
<feature type="domain" description="Flagellar basal-body/hook protein C-terminal" evidence="8">
    <location>
        <begin position="203"/>
        <end position="247"/>
    </location>
</feature>
<reference evidence="11 12" key="2">
    <citation type="submission" date="2018-02" db="EMBL/GenBank/DDBJ databases">
        <title>Subsurface microbial communities from deep shales in Ohio and West Virginia, USA.</title>
        <authorList>
            <person name="Wrighton K."/>
        </authorList>
    </citation>
    <scope>NUCLEOTIDE SEQUENCE [LARGE SCALE GENOMIC DNA]</scope>
    <source>
        <strain evidence="11 12">UTICA-S1B9</strain>
    </source>
</reference>
<evidence type="ECO:0000256" key="2">
    <source>
        <dbReference type="ARBA" id="ARBA00009677"/>
    </source>
</evidence>
<evidence type="ECO:0000259" key="9">
    <source>
        <dbReference type="Pfam" id="PF22692"/>
    </source>
</evidence>
<keyword evidence="3 6" id="KW-0975">Bacterial flagellum</keyword>
<evidence type="ECO:0000256" key="5">
    <source>
        <dbReference type="ARBA" id="ARBA00040228"/>
    </source>
</evidence>
<dbReference type="EMBL" id="PTIU01000007">
    <property type="protein sequence ID" value="PPK55163.1"/>
    <property type="molecule type" value="Genomic_DNA"/>
</dbReference>
<evidence type="ECO:0000259" key="8">
    <source>
        <dbReference type="Pfam" id="PF06429"/>
    </source>
</evidence>
<dbReference type="PANTHER" id="PTHR30435:SF18">
    <property type="entry name" value="FLAGELLAR BASAL-BODY ROD PROTEIN FLGF"/>
    <property type="match status" value="1"/>
</dbReference>
<evidence type="ECO:0000313" key="10">
    <source>
        <dbReference type="EMBL" id="PPK52149.1"/>
    </source>
</evidence>
<evidence type="ECO:0000313" key="12">
    <source>
        <dbReference type="Proteomes" id="UP000239446"/>
    </source>
</evidence>
<feature type="domain" description="Flagellar basal body rod protein N-terminal" evidence="7">
    <location>
        <begin position="5"/>
        <end position="35"/>
    </location>
</feature>
<dbReference type="InterPro" id="IPR053967">
    <property type="entry name" value="LlgE_F_G-like_D1"/>
</dbReference>
<dbReference type="GO" id="GO:0071978">
    <property type="term" value="P:bacterial-type flagellum-dependent swarming motility"/>
    <property type="evidence" value="ECO:0007669"/>
    <property type="project" value="TreeGrafter"/>
</dbReference>
<evidence type="ECO:0000256" key="6">
    <source>
        <dbReference type="RuleBase" id="RU362116"/>
    </source>
</evidence>
<evidence type="ECO:0000313" key="11">
    <source>
        <dbReference type="EMBL" id="PPK55163.1"/>
    </source>
</evidence>
<dbReference type="NCBIfam" id="NF009280">
    <property type="entry name" value="PRK12640.1"/>
    <property type="match status" value="1"/>
</dbReference>
<dbReference type="GO" id="GO:0030694">
    <property type="term" value="C:bacterial-type flagellum basal body, rod"/>
    <property type="evidence" value="ECO:0007669"/>
    <property type="project" value="UniProtKB-UniRule"/>
</dbReference>
<dbReference type="Proteomes" id="UP000239648">
    <property type="component" value="Unassembled WGS sequence"/>
</dbReference>
<dbReference type="EMBL" id="PTIT01000007">
    <property type="protein sequence ID" value="PPK52149.1"/>
    <property type="molecule type" value="Genomic_DNA"/>
</dbReference>
<dbReference type="RefSeq" id="WP_104415736.1">
    <property type="nucleotide sequence ID" value="NZ_PTIT01000007.1"/>
</dbReference>
<comment type="subcellular location">
    <subcellularLocation>
        <location evidence="1 6">Bacterial flagellum basal body</location>
    </subcellularLocation>
</comment>
<dbReference type="Proteomes" id="UP000239446">
    <property type="component" value="Unassembled WGS sequence"/>
</dbReference>
<keyword evidence="11" id="KW-0966">Cell projection</keyword>
<proteinExistence type="inferred from homology"/>
<sequence length="251" mass="26848">MDKALYIGMSGAKQNMMAQRAHANNLANVNTTGFKKDFAQARSMPVFGGDGQPTRAYAMTERPGTDLSSGALQETGRKLDVALEGDGWLAVQNGQGEEVFTRSGSLQVDVNGLMRLSSGEMVMGNGGPVALPPYDNIQIGNDGTISIVPAGGPPDQMVEIDRLKLVNPPADALEKGEDGFIRRKPDQALDGEEPADASMRVATGFLESSNVNAVEEMISNLQLSRQYEMQVKVMSTAKENSEASARLLQNL</sequence>
<keyword evidence="11" id="KW-0282">Flagellum</keyword>
<keyword evidence="13" id="KW-1185">Reference proteome</keyword>
<accession>A0A2S6G7P7</accession>
<dbReference type="Pfam" id="PF22692">
    <property type="entry name" value="LlgE_F_G_D1"/>
    <property type="match status" value="1"/>
</dbReference>
<evidence type="ECO:0000256" key="1">
    <source>
        <dbReference type="ARBA" id="ARBA00004117"/>
    </source>
</evidence>
<dbReference type="InterPro" id="IPR010930">
    <property type="entry name" value="Flg_bb/hook_C_dom"/>
</dbReference>
<evidence type="ECO:0000256" key="4">
    <source>
        <dbReference type="ARBA" id="ARBA00038560"/>
    </source>
</evidence>
<dbReference type="InterPro" id="IPR001444">
    <property type="entry name" value="Flag_bb_rod_N"/>
</dbReference>
<dbReference type="Pfam" id="PF00460">
    <property type="entry name" value="Flg_bb_rod"/>
    <property type="match status" value="1"/>
</dbReference>
<gene>
    <name evidence="11" type="ORF">B0H24_100773</name>
    <name evidence="10" type="ORF">BY455_10774</name>
</gene>